<dbReference type="InterPro" id="IPR030457">
    <property type="entry name" value="ELO_CS"/>
</dbReference>
<feature type="transmembrane region" description="Helical" evidence="10">
    <location>
        <begin position="38"/>
        <end position="57"/>
    </location>
</feature>
<keyword evidence="7 10" id="KW-0443">Lipid metabolism</keyword>
<dbReference type="OrthoDB" id="434092at2759"/>
<proteinExistence type="inferred from homology"/>
<keyword evidence="8 10" id="KW-0472">Membrane</keyword>
<keyword evidence="4 10" id="KW-0812">Transmembrane</keyword>
<feature type="transmembrane region" description="Helical" evidence="10">
    <location>
        <begin position="69"/>
        <end position="88"/>
    </location>
</feature>
<dbReference type="GO" id="GO:0019367">
    <property type="term" value="P:fatty acid elongation, saturated fatty acid"/>
    <property type="evidence" value="ECO:0007669"/>
    <property type="project" value="TreeGrafter"/>
</dbReference>
<feature type="transmembrane region" description="Helical" evidence="10">
    <location>
        <begin position="139"/>
        <end position="157"/>
    </location>
</feature>
<feature type="transmembrane region" description="Helical" evidence="10">
    <location>
        <begin position="108"/>
        <end position="127"/>
    </location>
</feature>
<comment type="subcellular location">
    <subcellularLocation>
        <location evidence="1">Membrane</location>
        <topology evidence="1">Multi-pass membrane protein</topology>
    </subcellularLocation>
</comment>
<dbReference type="PROSITE" id="PS01188">
    <property type="entry name" value="ELO"/>
    <property type="match status" value="1"/>
</dbReference>
<sequence length="262" mass="30881">MSGSSWVVEKLVTLPGELRDLPFHPADERVADWYGMEYSFGTIVAAAYLVITLVLRLAMPLKSAPFELYYYRLVHNFAMFAVSLYMFLEIMRLGITQGFFVELERNAQSLPMASVLWVFYISKIFEFNDTFIMLLRQKYSQVTFLHVYHHASVFWIWLLNVRIYPGTFAGAAAAANSFIHVLMYGYYFGSTFGYRPWWKKYLTQMQMFQFCFMICEGTYLTFFGHPKFRSLGALNGLYAVTLYFLFWNFYRHAYKKPKTKDQ</sequence>
<evidence type="ECO:0000256" key="1">
    <source>
        <dbReference type="ARBA" id="ARBA00004141"/>
    </source>
</evidence>
<dbReference type="Proteomes" id="UP000054408">
    <property type="component" value="Unassembled WGS sequence"/>
</dbReference>
<dbReference type="eggNOG" id="KOG3071">
    <property type="taxonomic scope" value="Eukaryota"/>
</dbReference>
<keyword evidence="2 10" id="KW-0444">Lipid biosynthesis</keyword>
<keyword evidence="12" id="KW-1185">Reference proteome</keyword>
<keyword evidence="3 10" id="KW-0808">Transferase</keyword>
<comment type="similarity">
    <text evidence="10">Belongs to the ELO family.</text>
</comment>
<dbReference type="AlphaFoldDB" id="A0A0L0DQC8"/>
<keyword evidence="6 10" id="KW-1133">Transmembrane helix</keyword>
<evidence type="ECO:0000313" key="12">
    <source>
        <dbReference type="Proteomes" id="UP000054408"/>
    </source>
</evidence>
<dbReference type="GO" id="GO:0030148">
    <property type="term" value="P:sphingolipid biosynthetic process"/>
    <property type="evidence" value="ECO:0007669"/>
    <property type="project" value="TreeGrafter"/>
</dbReference>
<evidence type="ECO:0000256" key="7">
    <source>
        <dbReference type="ARBA" id="ARBA00023098"/>
    </source>
</evidence>
<evidence type="ECO:0000256" key="3">
    <source>
        <dbReference type="ARBA" id="ARBA00022679"/>
    </source>
</evidence>
<dbReference type="STRING" id="461836.A0A0L0DQC8"/>
<keyword evidence="5 10" id="KW-0276">Fatty acid metabolism</keyword>
<evidence type="ECO:0000256" key="5">
    <source>
        <dbReference type="ARBA" id="ARBA00022832"/>
    </source>
</evidence>
<reference evidence="11 12" key="1">
    <citation type="submission" date="2010-05" db="EMBL/GenBank/DDBJ databases">
        <title>The Genome Sequence of Thecamonas trahens ATCC 50062.</title>
        <authorList>
            <consortium name="The Broad Institute Genome Sequencing Platform"/>
            <person name="Russ C."/>
            <person name="Cuomo C."/>
            <person name="Shea T."/>
            <person name="Young S.K."/>
            <person name="Zeng Q."/>
            <person name="Koehrsen M."/>
            <person name="Haas B."/>
            <person name="Borodovsky M."/>
            <person name="Guigo R."/>
            <person name="Alvarado L."/>
            <person name="Berlin A."/>
            <person name="Bochicchio J."/>
            <person name="Borenstein D."/>
            <person name="Chapman S."/>
            <person name="Chen Z."/>
            <person name="Freedman E."/>
            <person name="Gellesch M."/>
            <person name="Goldberg J."/>
            <person name="Griggs A."/>
            <person name="Gujja S."/>
            <person name="Heilman E."/>
            <person name="Heiman D."/>
            <person name="Hepburn T."/>
            <person name="Howarth C."/>
            <person name="Jen D."/>
            <person name="Larson L."/>
            <person name="Mehta T."/>
            <person name="Park D."/>
            <person name="Pearson M."/>
            <person name="Roberts A."/>
            <person name="Saif S."/>
            <person name="Shenoy N."/>
            <person name="Sisk P."/>
            <person name="Stolte C."/>
            <person name="Sykes S."/>
            <person name="Thomson T."/>
            <person name="Walk T."/>
            <person name="White J."/>
            <person name="Yandava C."/>
            <person name="Burger G."/>
            <person name="Gray M.W."/>
            <person name="Holland P.W.H."/>
            <person name="King N."/>
            <person name="Lang F.B.F."/>
            <person name="Roger A.J."/>
            <person name="Ruiz-Trillo I."/>
            <person name="Lander E."/>
            <person name="Nusbaum C."/>
        </authorList>
    </citation>
    <scope>NUCLEOTIDE SEQUENCE [LARGE SCALE GENOMIC DNA]</scope>
    <source>
        <strain evidence="11 12">ATCC 50062</strain>
    </source>
</reference>
<feature type="transmembrane region" description="Helical" evidence="10">
    <location>
        <begin position="207"/>
        <end position="225"/>
    </location>
</feature>
<dbReference type="PANTHER" id="PTHR11157">
    <property type="entry name" value="FATTY ACID ACYL TRANSFERASE-RELATED"/>
    <property type="match status" value="1"/>
</dbReference>
<evidence type="ECO:0000256" key="2">
    <source>
        <dbReference type="ARBA" id="ARBA00022516"/>
    </source>
</evidence>
<organism evidence="11 12">
    <name type="scientific">Thecamonas trahens ATCC 50062</name>
    <dbReference type="NCBI Taxonomy" id="461836"/>
    <lineage>
        <taxon>Eukaryota</taxon>
        <taxon>Apusozoa</taxon>
        <taxon>Apusomonadida</taxon>
        <taxon>Apusomonadidae</taxon>
        <taxon>Thecamonas</taxon>
    </lineage>
</organism>
<dbReference type="InterPro" id="IPR002076">
    <property type="entry name" value="ELO_fam"/>
</dbReference>
<accession>A0A0L0DQC8</accession>
<comment type="catalytic activity">
    <reaction evidence="10">
        <text>an acyl-CoA + malonyl-CoA + H(+) = a 3-oxoacyl-CoA + CO2 + CoA</text>
        <dbReference type="Rhea" id="RHEA:50252"/>
        <dbReference type="ChEBI" id="CHEBI:15378"/>
        <dbReference type="ChEBI" id="CHEBI:16526"/>
        <dbReference type="ChEBI" id="CHEBI:57287"/>
        <dbReference type="ChEBI" id="CHEBI:57384"/>
        <dbReference type="ChEBI" id="CHEBI:58342"/>
        <dbReference type="ChEBI" id="CHEBI:90726"/>
    </reaction>
    <physiologicalReaction direction="left-to-right" evidence="10">
        <dbReference type="Rhea" id="RHEA:50253"/>
    </physiologicalReaction>
</comment>
<keyword evidence="9 10" id="KW-0275">Fatty acid biosynthesis</keyword>
<dbReference type="Pfam" id="PF01151">
    <property type="entry name" value="ELO"/>
    <property type="match status" value="1"/>
</dbReference>
<evidence type="ECO:0000256" key="10">
    <source>
        <dbReference type="RuleBase" id="RU361115"/>
    </source>
</evidence>
<protein>
    <recommendedName>
        <fullName evidence="10">Elongation of fatty acids protein</fullName>
        <ecNumber evidence="10">2.3.1.-</ecNumber>
    </recommendedName>
</protein>
<evidence type="ECO:0000256" key="8">
    <source>
        <dbReference type="ARBA" id="ARBA00023136"/>
    </source>
</evidence>
<dbReference type="OMA" id="YSTTRHR"/>
<feature type="transmembrane region" description="Helical" evidence="10">
    <location>
        <begin position="163"/>
        <end position="187"/>
    </location>
</feature>
<dbReference type="RefSeq" id="XP_013753660.1">
    <property type="nucleotide sequence ID" value="XM_013898206.1"/>
</dbReference>
<dbReference type="GO" id="GO:0034625">
    <property type="term" value="P:fatty acid elongation, monounsaturated fatty acid"/>
    <property type="evidence" value="ECO:0007669"/>
    <property type="project" value="TreeGrafter"/>
</dbReference>
<dbReference type="GO" id="GO:0005789">
    <property type="term" value="C:endoplasmic reticulum membrane"/>
    <property type="evidence" value="ECO:0007669"/>
    <property type="project" value="TreeGrafter"/>
</dbReference>
<evidence type="ECO:0000256" key="9">
    <source>
        <dbReference type="ARBA" id="ARBA00023160"/>
    </source>
</evidence>
<evidence type="ECO:0000313" key="11">
    <source>
        <dbReference type="EMBL" id="KNC54507.1"/>
    </source>
</evidence>
<dbReference type="EMBL" id="GL349490">
    <property type="protein sequence ID" value="KNC54507.1"/>
    <property type="molecule type" value="Genomic_DNA"/>
</dbReference>
<dbReference type="GO" id="GO:0042761">
    <property type="term" value="P:very long-chain fatty acid biosynthetic process"/>
    <property type="evidence" value="ECO:0007669"/>
    <property type="project" value="TreeGrafter"/>
</dbReference>
<evidence type="ECO:0000256" key="6">
    <source>
        <dbReference type="ARBA" id="ARBA00022989"/>
    </source>
</evidence>
<dbReference type="GO" id="GO:0034626">
    <property type="term" value="P:fatty acid elongation, polyunsaturated fatty acid"/>
    <property type="evidence" value="ECO:0007669"/>
    <property type="project" value="TreeGrafter"/>
</dbReference>
<dbReference type="GO" id="GO:0009922">
    <property type="term" value="F:fatty acid elongase activity"/>
    <property type="evidence" value="ECO:0007669"/>
    <property type="project" value="InterPro"/>
</dbReference>
<dbReference type="EC" id="2.3.1.-" evidence="10"/>
<gene>
    <name evidence="11" type="ORF">AMSG_10506</name>
</gene>
<evidence type="ECO:0000256" key="4">
    <source>
        <dbReference type="ARBA" id="ARBA00022692"/>
    </source>
</evidence>
<feature type="transmembrane region" description="Helical" evidence="10">
    <location>
        <begin position="231"/>
        <end position="250"/>
    </location>
</feature>
<name>A0A0L0DQC8_THETB</name>
<dbReference type="GeneID" id="25568718"/>